<evidence type="ECO:0000256" key="1">
    <source>
        <dbReference type="ARBA" id="ARBA00005417"/>
    </source>
</evidence>
<keyword evidence="3" id="KW-0547">Nucleotide-binding</keyword>
<dbReference type="SUPFAM" id="SSF52540">
    <property type="entry name" value="P-loop containing nucleoside triphosphate hydrolases"/>
    <property type="match status" value="1"/>
</dbReference>
<dbReference type="AlphaFoldDB" id="A0AAX1RTL9"/>
<gene>
    <name evidence="6" type="ORF">DOS76_09335</name>
</gene>
<comment type="caution">
    <text evidence="6">The sequence shown here is derived from an EMBL/GenBank/DDBJ whole genome shotgun (WGS) entry which is preliminary data.</text>
</comment>
<name>A0AAX1RTL9_9STAP</name>
<dbReference type="PANTHER" id="PTHR42711">
    <property type="entry name" value="ABC TRANSPORTER ATP-BINDING PROTEIN"/>
    <property type="match status" value="1"/>
</dbReference>
<comment type="similarity">
    <text evidence="1">Belongs to the ABC transporter superfamily.</text>
</comment>
<protein>
    <submittedName>
        <fullName evidence="6">ABC transporter ATP-binding protein</fullName>
    </submittedName>
</protein>
<evidence type="ECO:0000259" key="5">
    <source>
        <dbReference type="Pfam" id="PF00005"/>
    </source>
</evidence>
<proteinExistence type="inferred from homology"/>
<dbReference type="GO" id="GO:0016887">
    <property type="term" value="F:ATP hydrolysis activity"/>
    <property type="evidence" value="ECO:0007669"/>
    <property type="project" value="InterPro"/>
</dbReference>
<dbReference type="PANTHER" id="PTHR42711:SF5">
    <property type="entry name" value="ABC TRANSPORTER ATP-BINDING PROTEIN NATA"/>
    <property type="match status" value="1"/>
</dbReference>
<evidence type="ECO:0000313" key="7">
    <source>
        <dbReference type="Proteomes" id="UP000256337"/>
    </source>
</evidence>
<evidence type="ECO:0000256" key="2">
    <source>
        <dbReference type="ARBA" id="ARBA00022448"/>
    </source>
</evidence>
<dbReference type="RefSeq" id="WP_115871775.1">
    <property type="nucleotide sequence ID" value="NZ_QKYD01000132.1"/>
</dbReference>
<keyword evidence="4 6" id="KW-0067">ATP-binding</keyword>
<evidence type="ECO:0000313" key="6">
    <source>
        <dbReference type="EMBL" id="REI20259.1"/>
    </source>
</evidence>
<dbReference type="EMBL" id="QKYD01000132">
    <property type="protein sequence ID" value="REI20259.1"/>
    <property type="molecule type" value="Genomic_DNA"/>
</dbReference>
<dbReference type="InterPro" id="IPR027417">
    <property type="entry name" value="P-loop_NTPase"/>
</dbReference>
<dbReference type="InterPro" id="IPR003439">
    <property type="entry name" value="ABC_transporter-like_ATP-bd"/>
</dbReference>
<feature type="domain" description="ABC transporter" evidence="5">
    <location>
        <begin position="18"/>
        <end position="130"/>
    </location>
</feature>
<evidence type="ECO:0000256" key="4">
    <source>
        <dbReference type="ARBA" id="ARBA00022840"/>
    </source>
</evidence>
<reference evidence="6 7" key="1">
    <citation type="journal article" date="2018" name="Vet. Microbiol.">
        <title>Characterisation of Staphylococcus felis isolated from cats using whole genome sequencing.</title>
        <authorList>
            <person name="Worthing K."/>
            <person name="Pang S."/>
            <person name="Trott D.J."/>
            <person name="Abraham S."/>
            <person name="Coombs G.W."/>
            <person name="Jordan D."/>
            <person name="McIntyre L."/>
            <person name="Davies M.R."/>
            <person name="Norris J."/>
        </authorList>
    </citation>
    <scope>NUCLEOTIDE SEQUENCE [LARGE SCALE GENOMIC DNA]</scope>
    <source>
        <strain evidence="6 7">F25</strain>
    </source>
</reference>
<keyword evidence="2" id="KW-0813">Transport</keyword>
<dbReference type="Proteomes" id="UP000256337">
    <property type="component" value="Unassembled WGS sequence"/>
</dbReference>
<dbReference type="Pfam" id="PF00005">
    <property type="entry name" value="ABC_tran"/>
    <property type="match status" value="1"/>
</dbReference>
<accession>A0AAX1RTL9</accession>
<sequence length="142" mass="16071">MLINLENVSHSFNAQTILKNINLKLESGCFYGLLGPNGSGKTTLIKILTQQIQQTKGSVTWTGGNGELLNTAQINKLIGVVHQESVLDQNLTVKENLLSRGGLYGLKKKYILSKIDELDREFKINELMKKIWNFIWRPKKKD</sequence>
<organism evidence="6 7">
    <name type="scientific">Staphylococcus felis</name>
    <dbReference type="NCBI Taxonomy" id="46127"/>
    <lineage>
        <taxon>Bacteria</taxon>
        <taxon>Bacillati</taxon>
        <taxon>Bacillota</taxon>
        <taxon>Bacilli</taxon>
        <taxon>Bacillales</taxon>
        <taxon>Staphylococcaceae</taxon>
        <taxon>Staphylococcus</taxon>
    </lineage>
</organism>
<dbReference type="Gene3D" id="3.40.50.300">
    <property type="entry name" value="P-loop containing nucleotide triphosphate hydrolases"/>
    <property type="match status" value="1"/>
</dbReference>
<evidence type="ECO:0000256" key="3">
    <source>
        <dbReference type="ARBA" id="ARBA00022741"/>
    </source>
</evidence>
<dbReference type="InterPro" id="IPR050763">
    <property type="entry name" value="ABC_transporter_ATP-binding"/>
</dbReference>
<dbReference type="GO" id="GO:0005524">
    <property type="term" value="F:ATP binding"/>
    <property type="evidence" value="ECO:0007669"/>
    <property type="project" value="UniProtKB-KW"/>
</dbReference>